<protein>
    <submittedName>
        <fullName evidence="2">Glycosyltransferase</fullName>
    </submittedName>
</protein>
<name>A0A857J4Y0_9BURK</name>
<reference evidence="2 3" key="1">
    <citation type="submission" date="2020-01" db="EMBL/GenBank/DDBJ databases">
        <title>Genome sequencing of strain KACC 21265.</title>
        <authorList>
            <person name="Heo J."/>
            <person name="Kim S.-J."/>
            <person name="Kim J.-S."/>
            <person name="Hong S.-B."/>
            <person name="Kwon S.-W."/>
        </authorList>
    </citation>
    <scope>NUCLEOTIDE SEQUENCE [LARGE SCALE GENOMIC DNA]</scope>
    <source>
        <strain evidence="2 3">KACC 21265</strain>
    </source>
</reference>
<dbReference type="Gene3D" id="3.90.550.10">
    <property type="entry name" value="Spore Coat Polysaccharide Biosynthesis Protein SpsA, Chain A"/>
    <property type="match status" value="1"/>
</dbReference>
<feature type="domain" description="Glycosyltransferase 2-like" evidence="1">
    <location>
        <begin position="77"/>
        <end position="236"/>
    </location>
</feature>
<dbReference type="PANTHER" id="PTHR43685:SF2">
    <property type="entry name" value="GLYCOSYLTRANSFERASE 2-LIKE DOMAIN-CONTAINING PROTEIN"/>
    <property type="match status" value="1"/>
</dbReference>
<dbReference type="Proteomes" id="UP000464787">
    <property type="component" value="Chromosome"/>
</dbReference>
<gene>
    <name evidence="2" type="ORF">GT347_07865</name>
</gene>
<dbReference type="GO" id="GO:0016740">
    <property type="term" value="F:transferase activity"/>
    <property type="evidence" value="ECO:0007669"/>
    <property type="project" value="UniProtKB-KW"/>
</dbReference>
<evidence type="ECO:0000313" key="2">
    <source>
        <dbReference type="EMBL" id="QHI97918.1"/>
    </source>
</evidence>
<dbReference type="RefSeq" id="WP_160551435.1">
    <property type="nucleotide sequence ID" value="NZ_CP047650.1"/>
</dbReference>
<accession>A0A857J4Y0</accession>
<evidence type="ECO:0000313" key="3">
    <source>
        <dbReference type="Proteomes" id="UP000464787"/>
    </source>
</evidence>
<dbReference type="CDD" id="cd04184">
    <property type="entry name" value="GT2_RfbC_Mx_like"/>
    <property type="match status" value="1"/>
</dbReference>
<evidence type="ECO:0000259" key="1">
    <source>
        <dbReference type="Pfam" id="PF00535"/>
    </source>
</evidence>
<dbReference type="Pfam" id="PF00535">
    <property type="entry name" value="Glycos_transf_2"/>
    <property type="match status" value="1"/>
</dbReference>
<dbReference type="InterPro" id="IPR001173">
    <property type="entry name" value="Glyco_trans_2-like"/>
</dbReference>
<dbReference type="PANTHER" id="PTHR43685">
    <property type="entry name" value="GLYCOSYLTRANSFERASE"/>
    <property type="match status" value="1"/>
</dbReference>
<dbReference type="InterPro" id="IPR029044">
    <property type="entry name" value="Nucleotide-diphossugar_trans"/>
</dbReference>
<dbReference type="KEGG" id="xyk:GT347_07865"/>
<keyword evidence="2" id="KW-0808">Transferase</keyword>
<dbReference type="SUPFAM" id="SSF53448">
    <property type="entry name" value="Nucleotide-diphospho-sugar transferases"/>
    <property type="match status" value="2"/>
</dbReference>
<dbReference type="AlphaFoldDB" id="A0A857J4Y0"/>
<keyword evidence="3" id="KW-1185">Reference proteome</keyword>
<dbReference type="EMBL" id="CP047650">
    <property type="protein sequence ID" value="QHI97918.1"/>
    <property type="molecule type" value="Genomic_DNA"/>
</dbReference>
<proteinExistence type="predicted"/>
<dbReference type="InterPro" id="IPR050834">
    <property type="entry name" value="Glycosyltransf_2"/>
</dbReference>
<organism evidence="2 3">
    <name type="scientific">Xylophilus rhododendri</name>
    <dbReference type="NCBI Taxonomy" id="2697032"/>
    <lineage>
        <taxon>Bacteria</taxon>
        <taxon>Pseudomonadati</taxon>
        <taxon>Pseudomonadota</taxon>
        <taxon>Betaproteobacteria</taxon>
        <taxon>Burkholderiales</taxon>
        <taxon>Xylophilus</taxon>
    </lineage>
</organism>
<sequence length="621" mass="68415">MARSALKLFRRDGFVKGMAGGVRILIRVASMADAHATELQREVDYPDWVQKYSTVTGADKAWMRQRTEKFAKRPVISVVMPTYNPEPAWLDAAIRSIRAQVYPHWELCIADDASSKSSVGPLLARWAARDPRIKIVMRQENGHISATSNSALSLAGGEWIALLDHDDLLSVDALFWIAEAIDGNPDARMVYSDEDKIDETGQRFGAYFKSDWNRDLFYSQNMFSHLGAFSRSLVEQVGGFRLGLEGSQDYDLTLRCLEHIHDRQVIHIPRVLYHWRVHSESTAHSSDAKPYAMFAAERALTEHFSRIDRPASARHVGWGYEISHHCPTPEPKACIVVHADLHGGRSDAWQACVSSLVAHTDYASWHVVVWLDEVSPDDRRFAALLDHRISVAVAPDPAGGLAAAALAGGDAAVLVLVQPVLRFVDAQWLSVLVSQAMRPDIAGAGPRYQIGKDQYRGSGLLLGVGPDRRFAPAFHGLREGDPGFFGRALLAQNFTALEDGCVALRRDLLLQLMPELDHNLAGLAAMIDYGLVASQVGLRMVYAPKAHVQWTEPSTRAGPGGDAVSDEHWKALALRWGGPCLKTAATAPTFLNEAIFPWPIRHAPGFLPAANRCAQSHSPMA</sequence>